<dbReference type="EMBL" id="GL833141">
    <property type="protein sequence ID" value="EGB05477.1"/>
    <property type="molecule type" value="Genomic_DNA"/>
</dbReference>
<name>F0YHH0_AURAN</name>
<reference evidence="2 3" key="1">
    <citation type="journal article" date="2011" name="Proc. Natl. Acad. Sci. U.S.A.">
        <title>Niche of harmful alga Aureococcus anophagefferens revealed through ecogenomics.</title>
        <authorList>
            <person name="Gobler C.J."/>
            <person name="Berry D.L."/>
            <person name="Dyhrman S.T."/>
            <person name="Wilhelm S.W."/>
            <person name="Salamov A."/>
            <person name="Lobanov A.V."/>
            <person name="Zhang Y."/>
            <person name="Collier J.L."/>
            <person name="Wurch L.L."/>
            <person name="Kustka A.B."/>
            <person name="Dill B.D."/>
            <person name="Shah M."/>
            <person name="VerBerkmoes N.C."/>
            <person name="Kuo A."/>
            <person name="Terry A."/>
            <person name="Pangilinan J."/>
            <person name="Lindquist E.A."/>
            <person name="Lucas S."/>
            <person name="Paulsen I.T."/>
            <person name="Hattenrath-Lehmann T.K."/>
            <person name="Talmage S.C."/>
            <person name="Walker E.A."/>
            <person name="Koch F."/>
            <person name="Burson A.M."/>
            <person name="Marcoval M.A."/>
            <person name="Tang Y.Z."/>
            <person name="Lecleir G.R."/>
            <person name="Coyne K.J."/>
            <person name="Berg G.M."/>
            <person name="Bertrand E.M."/>
            <person name="Saito M.A."/>
            <person name="Gladyshev V.N."/>
            <person name="Grigoriev I.V."/>
        </authorList>
    </citation>
    <scope>NUCLEOTIDE SEQUENCE [LARGE SCALE GENOMIC DNA]</scope>
    <source>
        <strain evidence="3">CCMP 1984</strain>
    </source>
</reference>
<organism evidence="3">
    <name type="scientific">Aureococcus anophagefferens</name>
    <name type="common">Harmful bloom alga</name>
    <dbReference type="NCBI Taxonomy" id="44056"/>
    <lineage>
        <taxon>Eukaryota</taxon>
        <taxon>Sar</taxon>
        <taxon>Stramenopiles</taxon>
        <taxon>Ochrophyta</taxon>
        <taxon>Pelagophyceae</taxon>
        <taxon>Pelagomonadales</taxon>
        <taxon>Pelagomonadaceae</taxon>
        <taxon>Aureococcus</taxon>
    </lineage>
</organism>
<accession>F0YHH0</accession>
<dbReference type="OrthoDB" id="205070at2759"/>
<evidence type="ECO:0000313" key="3">
    <source>
        <dbReference type="Proteomes" id="UP000002729"/>
    </source>
</evidence>
<dbReference type="Pfam" id="PF00076">
    <property type="entry name" value="RRM_1"/>
    <property type="match status" value="1"/>
</dbReference>
<dbReference type="Proteomes" id="UP000002729">
    <property type="component" value="Unassembled WGS sequence"/>
</dbReference>
<dbReference type="KEGG" id="aaf:AURANDRAFT_66423"/>
<dbReference type="SUPFAM" id="SSF54928">
    <property type="entry name" value="RNA-binding domain, RBD"/>
    <property type="match status" value="1"/>
</dbReference>
<proteinExistence type="predicted"/>
<evidence type="ECO:0000313" key="2">
    <source>
        <dbReference type="EMBL" id="EGB05477.1"/>
    </source>
</evidence>
<dbReference type="InterPro" id="IPR035979">
    <property type="entry name" value="RBD_domain_sf"/>
</dbReference>
<feature type="domain" description="RRM" evidence="1">
    <location>
        <begin position="262"/>
        <end position="316"/>
    </location>
</feature>
<dbReference type="InterPro" id="IPR000504">
    <property type="entry name" value="RRM_dom"/>
</dbReference>
<dbReference type="GeneID" id="20225787"/>
<dbReference type="CDD" id="cd00590">
    <property type="entry name" value="RRM_SF"/>
    <property type="match status" value="1"/>
</dbReference>
<dbReference type="InParanoid" id="F0YHH0"/>
<dbReference type="RefSeq" id="XP_009039859.1">
    <property type="nucleotide sequence ID" value="XM_009041611.1"/>
</dbReference>
<evidence type="ECO:0000259" key="1">
    <source>
        <dbReference type="Pfam" id="PF00076"/>
    </source>
</evidence>
<keyword evidence="3" id="KW-1185">Reference proteome</keyword>
<dbReference type="GO" id="GO:0003723">
    <property type="term" value="F:RNA binding"/>
    <property type="evidence" value="ECO:0007669"/>
    <property type="project" value="InterPro"/>
</dbReference>
<gene>
    <name evidence="2" type="ORF">AURANDRAFT_66423</name>
</gene>
<protein>
    <recommendedName>
        <fullName evidence="1">RRM domain-containing protein</fullName>
    </recommendedName>
</protein>
<dbReference type="AlphaFoldDB" id="F0YHH0"/>
<sequence>MYRSDWSSDFVYAKSLLFMQPCASSRTPKSSSKRSEDWFLKSIRGLGTRSFSGSLGPKDKEELHRRLAAAGREFNKGHISEDEYHKYVNALLQKKCGKENSDSTQFLRLRPHSAPHSCHVPAPKQQDEFARPMLTKTLPRRAPIYDESKYQKSVRVRSARERSRALAWMQKVAHREEDVDYNYQPVCDRIQGPAAREVLVKGAPRGTNEAAIKELLQGFGAISAIEAGKISLGERTFTVRFHCPDHAQRAAHANKCTLFTSVLVSPIPRDSDTTTLRRICSRWGKVLSATEVCDTSALYRSAIVSFESKVAAEQAIGEHIIEASSELRITGIPPDAKEDHIRGALGGVRGGVTNVSFYPNFNSTSRSAVIAFASVQLARRAAGVRELAITGRGGAISALSKAQANAHKGHAAPWHSTLKERPFANYEMHSYQFGHQPCTTREFKKRAAGTYGVENRNKDLAGSSMRYTTRRVKVKAEVCTTTLSVSAYPCTVTVTLSKTSK</sequence>